<name>A0ACC2IWA8_9PEZI</name>
<evidence type="ECO:0000313" key="2">
    <source>
        <dbReference type="Proteomes" id="UP001153332"/>
    </source>
</evidence>
<comment type="caution">
    <text evidence="1">The sequence shown here is derived from an EMBL/GenBank/DDBJ whole genome shotgun (WGS) entry which is preliminary data.</text>
</comment>
<organism evidence="1 2">
    <name type="scientific">Lasiodiplodia mahajangana</name>
    <dbReference type="NCBI Taxonomy" id="1108764"/>
    <lineage>
        <taxon>Eukaryota</taxon>
        <taxon>Fungi</taxon>
        <taxon>Dikarya</taxon>
        <taxon>Ascomycota</taxon>
        <taxon>Pezizomycotina</taxon>
        <taxon>Dothideomycetes</taxon>
        <taxon>Dothideomycetes incertae sedis</taxon>
        <taxon>Botryosphaeriales</taxon>
        <taxon>Botryosphaeriaceae</taxon>
        <taxon>Lasiodiplodia</taxon>
    </lineage>
</organism>
<gene>
    <name evidence="1" type="ORF">O1611_g10600</name>
</gene>
<reference evidence="1" key="1">
    <citation type="submission" date="2022-12" db="EMBL/GenBank/DDBJ databases">
        <title>Genome Sequence of Lasiodiplodia mahajangana.</title>
        <authorList>
            <person name="Buettner E."/>
        </authorList>
    </citation>
    <scope>NUCLEOTIDE SEQUENCE</scope>
    <source>
        <strain evidence="1">VT137</strain>
    </source>
</reference>
<evidence type="ECO:0000313" key="1">
    <source>
        <dbReference type="EMBL" id="KAJ8119510.1"/>
    </source>
</evidence>
<dbReference type="EMBL" id="JAPUUL010004391">
    <property type="protein sequence ID" value="KAJ8119510.1"/>
    <property type="molecule type" value="Genomic_DNA"/>
</dbReference>
<proteinExistence type="predicted"/>
<keyword evidence="2" id="KW-1185">Reference proteome</keyword>
<sequence>MSHPTNTPSSRAHDVAPHATTTSGGSRGATASDNNRPGNTRASGASSGLSTASSDSNRPGSPGRNTHASGASSGLSTAGDAGSCSVTSSLLATSRSTTCPCTSCSRAAVNTSAVSSNEARPPSRAVSLTSFPFPPPPSPDHRLSCTMT</sequence>
<protein>
    <submittedName>
        <fullName evidence="1">Uncharacterized protein</fullName>
    </submittedName>
</protein>
<accession>A0ACC2IWA8</accession>
<dbReference type="Proteomes" id="UP001153332">
    <property type="component" value="Unassembled WGS sequence"/>
</dbReference>